<sequence>MRAVYETFKNGESPEKIKASSSRDGTGTDFYSLLYAGLLQESMGTLNDPGAKRDILAACATPYGQLSDDYMAALARVHLRQRGWFEAQ</sequence>
<reference evidence="2" key="1">
    <citation type="submission" date="2017-08" db="EMBL/GenBank/DDBJ databases">
        <authorList>
            <person name="Polle J.E."/>
            <person name="Barry K."/>
            <person name="Cushman J."/>
            <person name="Schmutz J."/>
            <person name="Tran D."/>
            <person name="Hathwaick L.T."/>
            <person name="Yim W.C."/>
            <person name="Jenkins J."/>
            <person name="Mckie-Krisberg Z.M."/>
            <person name="Prochnik S."/>
            <person name="Lindquist E."/>
            <person name="Dockter R.B."/>
            <person name="Adam C."/>
            <person name="Molina H."/>
            <person name="Bunkerborg J."/>
            <person name="Jin E."/>
            <person name="Buchheim M."/>
            <person name="Magnuson J."/>
        </authorList>
    </citation>
    <scope>NUCLEOTIDE SEQUENCE</scope>
    <source>
        <strain evidence="2">CCAP 19/18</strain>
    </source>
</reference>
<keyword evidence="3" id="KW-1185">Reference proteome</keyword>
<evidence type="ECO:0000313" key="3">
    <source>
        <dbReference type="Proteomes" id="UP000815325"/>
    </source>
</evidence>
<accession>A0ABQ7FT35</accession>
<comment type="caution">
    <text evidence="2">The sequence shown here is derived from an EMBL/GenBank/DDBJ whole genome shotgun (WGS) entry which is preliminary data.</text>
</comment>
<evidence type="ECO:0000313" key="2">
    <source>
        <dbReference type="EMBL" id="KAF5825618.1"/>
    </source>
</evidence>
<feature type="region of interest" description="Disordered" evidence="1">
    <location>
        <begin position="1"/>
        <end position="24"/>
    </location>
</feature>
<evidence type="ECO:0000256" key="1">
    <source>
        <dbReference type="SAM" id="MobiDB-lite"/>
    </source>
</evidence>
<dbReference type="PANTHER" id="PTHR47908:SF2">
    <property type="entry name" value="TETRATRICOPEPTIDE REPEAT (TPR)-LIKE SUPERFAMILY PROTEIN"/>
    <property type="match status" value="1"/>
</dbReference>
<gene>
    <name evidence="2" type="ORF">DUNSADRAFT_8091</name>
</gene>
<organism evidence="2 3">
    <name type="scientific">Dunaliella salina</name>
    <name type="common">Green alga</name>
    <name type="synonym">Protococcus salinus</name>
    <dbReference type="NCBI Taxonomy" id="3046"/>
    <lineage>
        <taxon>Eukaryota</taxon>
        <taxon>Viridiplantae</taxon>
        <taxon>Chlorophyta</taxon>
        <taxon>core chlorophytes</taxon>
        <taxon>Chlorophyceae</taxon>
        <taxon>CS clade</taxon>
        <taxon>Chlamydomonadales</taxon>
        <taxon>Dunaliellaceae</taxon>
        <taxon>Dunaliella</taxon>
    </lineage>
</organism>
<dbReference type="EMBL" id="MU072374">
    <property type="protein sequence ID" value="KAF5825618.1"/>
    <property type="molecule type" value="Genomic_DNA"/>
</dbReference>
<dbReference type="Proteomes" id="UP000815325">
    <property type="component" value="Unassembled WGS sequence"/>
</dbReference>
<protein>
    <submittedName>
        <fullName evidence="2">Uncharacterized protein</fullName>
    </submittedName>
</protein>
<name>A0ABQ7FT35_DUNSA</name>
<proteinExistence type="predicted"/>
<dbReference type="PANTHER" id="PTHR47908">
    <property type="match status" value="1"/>
</dbReference>